<dbReference type="Pfam" id="PF13193">
    <property type="entry name" value="AMP-binding_C"/>
    <property type="match status" value="1"/>
</dbReference>
<accession>A0A8H3V780</accession>
<evidence type="ECO:0000259" key="3">
    <source>
        <dbReference type="Pfam" id="PF00501"/>
    </source>
</evidence>
<keyword evidence="2" id="KW-0436">Ligase</keyword>
<evidence type="ECO:0000256" key="1">
    <source>
        <dbReference type="ARBA" id="ARBA00006432"/>
    </source>
</evidence>
<dbReference type="PANTHER" id="PTHR24096">
    <property type="entry name" value="LONG-CHAIN-FATTY-ACID--COA LIGASE"/>
    <property type="match status" value="1"/>
</dbReference>
<dbReference type="InterPro" id="IPR042099">
    <property type="entry name" value="ANL_N_sf"/>
</dbReference>
<dbReference type="PROSITE" id="PS00455">
    <property type="entry name" value="AMP_BINDING"/>
    <property type="match status" value="1"/>
</dbReference>
<evidence type="ECO:0000259" key="4">
    <source>
        <dbReference type="Pfam" id="PF13193"/>
    </source>
</evidence>
<dbReference type="Pfam" id="PF00501">
    <property type="entry name" value="AMP-binding"/>
    <property type="match status" value="1"/>
</dbReference>
<dbReference type="EMBL" id="WNWR01000293">
    <property type="protein sequence ID" value="KAE9984482.1"/>
    <property type="molecule type" value="Genomic_DNA"/>
</dbReference>
<dbReference type="InterPro" id="IPR007364">
    <property type="entry name" value="SFM1-like"/>
</dbReference>
<comment type="caution">
    <text evidence="5">The sequence shown here is derived from an EMBL/GenBank/DDBJ whole genome shotgun (WGS) entry which is preliminary data.</text>
</comment>
<evidence type="ECO:0000313" key="5">
    <source>
        <dbReference type="EMBL" id="KAE9984482.1"/>
    </source>
</evidence>
<dbReference type="PANTHER" id="PTHR24096:SF149">
    <property type="entry name" value="AMP-BINDING DOMAIN-CONTAINING PROTEIN-RELATED"/>
    <property type="match status" value="1"/>
</dbReference>
<comment type="similarity">
    <text evidence="1">Belongs to the ATP-dependent AMP-binding enzyme family.</text>
</comment>
<gene>
    <name evidence="5" type="ORF">EG327_005011</name>
</gene>
<dbReference type="InterPro" id="IPR045851">
    <property type="entry name" value="AMP-bd_C_sf"/>
</dbReference>
<proteinExistence type="inferred from homology"/>
<dbReference type="FunFam" id="3.30.300.30:FF:000007">
    <property type="entry name" value="4-coumarate--CoA ligase 2"/>
    <property type="match status" value="1"/>
</dbReference>
<dbReference type="Pfam" id="PF04252">
    <property type="entry name" value="SFM1-like"/>
    <property type="match status" value="1"/>
</dbReference>
<dbReference type="Gene3D" id="3.30.300.30">
    <property type="match status" value="1"/>
</dbReference>
<dbReference type="InterPro" id="IPR020845">
    <property type="entry name" value="AMP-binding_CS"/>
</dbReference>
<keyword evidence="6" id="KW-1185">Reference proteome</keyword>
<dbReference type="CDD" id="cd18090">
    <property type="entry name" value="Arginine_MT_Sfm1"/>
    <property type="match status" value="1"/>
</dbReference>
<dbReference type="AlphaFoldDB" id="A0A8H3V780"/>
<dbReference type="SUPFAM" id="SSF56801">
    <property type="entry name" value="Acetyl-CoA synthetase-like"/>
    <property type="match status" value="1"/>
</dbReference>
<feature type="domain" description="AMP-binding enzyme C-terminal" evidence="4">
    <location>
        <begin position="712"/>
        <end position="797"/>
    </location>
</feature>
<dbReference type="GO" id="GO:0019748">
    <property type="term" value="P:secondary metabolic process"/>
    <property type="evidence" value="ECO:0007669"/>
    <property type="project" value="TreeGrafter"/>
</dbReference>
<name>A0A8H3V780_VENIN</name>
<reference evidence="5 6" key="1">
    <citation type="submission" date="2019-07" db="EMBL/GenBank/DDBJ databases">
        <title>Venturia inaequalis Genome Resource.</title>
        <authorList>
            <person name="Lichtner F.J."/>
        </authorList>
    </citation>
    <scope>NUCLEOTIDE SEQUENCE [LARGE SCALE GENOMIC DNA]</scope>
    <source>
        <strain evidence="5 6">DMI_063113</strain>
    </source>
</reference>
<sequence length="819" mass="90194">MSTSTSTLTPKTYIVEHLDTELEEWSSREYASIAKESHASGSKFFLTSVPEELVLPERLQGLEGLTVECRAVEELYRENDGSPSKRVCLLDPQAKQELRPEDGERFDVFLFGGILGDDPPRDRTKELRVKGFEGRRLGPVQMTTDTAVRVTRIIVQDKVKVEDIPYIDHPDLKVDEHESVEMPFRYVRDKEGKPIMPEGMVELILRDSEKGLGDMISEQELNDMIMKKAYSIQKGVNQTGRPGSRELQDDLTTDRMIKQLSLRSRLAPQEQPRTDWERDAILHADAERPSIALNKAGLQRLLQEFAFGLRNRFGVGANGRNKDVVVLFSTGQVAYPAAFLGIIGSGGVASLASASYTAFELARQIKQGEANILVTSEDLLQTARDAASQVKERKITVLVLRTEPEFSLRIDGQGDEGELRGWSVEDRLPWERITDPKELENGLIALLYSSGTTGEPKGVKLSHQNFVAQQASVSAPVREYVMELAAKGHKFPPSRSLAHLPPAHIAGAGGYLISPVTRGVTVFWMKKYNWPDFLRYNKALKITQVHSVPSIFLRIAKDPAVTDHFKAATSASSGAAPMDGALQKEAAKRVGTGAMMVGQAYGLSESTGPVIAPIMGEMDNTGSIGSVIPNVEVRIVDSKDDDVPSGTPGELICRGAIITKGYFRNPKATEASFRNGWFCTGDVAVERGGKFFIVDRIKELIKYKGLQIAPAELEGILDSHPSVLEAAVIGIPDPSEGASSGGAAHSEIPRAYVVRRQDARVTEVELQDFVKGKLAPYKQLRGGVVFVDSLPKNAVNKLLRRELRDRALQEIRRSESAKL</sequence>
<dbReference type="Proteomes" id="UP000490939">
    <property type="component" value="Unassembled WGS sequence"/>
</dbReference>
<organism evidence="5 6">
    <name type="scientific">Venturia inaequalis</name>
    <name type="common">Apple scab fungus</name>
    <dbReference type="NCBI Taxonomy" id="5025"/>
    <lineage>
        <taxon>Eukaryota</taxon>
        <taxon>Fungi</taxon>
        <taxon>Dikarya</taxon>
        <taxon>Ascomycota</taxon>
        <taxon>Pezizomycotina</taxon>
        <taxon>Dothideomycetes</taxon>
        <taxon>Pleosporomycetidae</taxon>
        <taxon>Venturiales</taxon>
        <taxon>Venturiaceae</taxon>
        <taxon>Venturia</taxon>
    </lineage>
</organism>
<dbReference type="Gene3D" id="3.40.50.12780">
    <property type="entry name" value="N-terminal domain of ligase-like"/>
    <property type="match status" value="1"/>
</dbReference>
<protein>
    <submittedName>
        <fullName evidence="5">Uncharacterized protein</fullName>
    </submittedName>
</protein>
<dbReference type="InterPro" id="IPR025110">
    <property type="entry name" value="AMP-bd_C"/>
</dbReference>
<feature type="domain" description="AMP-dependent synthetase/ligase" evidence="3">
    <location>
        <begin position="298"/>
        <end position="663"/>
    </location>
</feature>
<evidence type="ECO:0000313" key="6">
    <source>
        <dbReference type="Proteomes" id="UP000490939"/>
    </source>
</evidence>
<dbReference type="InterPro" id="IPR000873">
    <property type="entry name" value="AMP-dep_synth/lig_dom"/>
</dbReference>
<evidence type="ECO:0000256" key="2">
    <source>
        <dbReference type="ARBA" id="ARBA00022598"/>
    </source>
</evidence>
<dbReference type="GO" id="GO:0016405">
    <property type="term" value="F:CoA-ligase activity"/>
    <property type="evidence" value="ECO:0007669"/>
    <property type="project" value="TreeGrafter"/>
</dbReference>
<dbReference type="GO" id="GO:0008168">
    <property type="term" value="F:methyltransferase activity"/>
    <property type="evidence" value="ECO:0007669"/>
    <property type="project" value="InterPro"/>
</dbReference>